<evidence type="ECO:0000313" key="1">
    <source>
        <dbReference type="EMBL" id="OYQ43450.1"/>
    </source>
</evidence>
<reference evidence="1 2" key="1">
    <citation type="submission" date="2017-07" db="EMBL/GenBank/DDBJ databases">
        <title>Flavobacterium cyanobacteriorum sp. nov., isolated from cyanobacterial aggregates in a eutrophic lake.</title>
        <authorList>
            <person name="Cai H."/>
        </authorList>
    </citation>
    <scope>NUCLEOTIDE SEQUENCE [LARGE SCALE GENOMIC DNA]</scope>
    <source>
        <strain evidence="1 2">TH021</strain>
    </source>
</reference>
<keyword evidence="2" id="KW-1185">Reference proteome</keyword>
<evidence type="ECO:0000313" key="2">
    <source>
        <dbReference type="Proteomes" id="UP000216605"/>
    </source>
</evidence>
<dbReference type="EMBL" id="NOXV01000179">
    <property type="protein sequence ID" value="OYQ43450.1"/>
    <property type="molecule type" value="Genomic_DNA"/>
</dbReference>
<dbReference type="AlphaFoldDB" id="A0A255ZRV7"/>
<sequence length="294" mass="34157">MKLSGNYILKILNDDREVVFSRRFIIYEDIVSVPLQIRRARAMEDIPHKHNLDFSIKTNAISFQMPMQNVKVALFQNGRFDNAIYNVKPQFTIGNDLIYRYDKETQFWAGNEYLNFDNKDIRNAVNNVLRITAGEIYNTILYPNEARGSQPYTFFPDVNGNFLVRNINLNVTNPNLEADYSWVFFSLSAPAYFGKEDIYIGGMFNNYAKTPEFKMDFNKETGRYEKAIMVKQGFTSFQYILADKNGKINGADAVDGNYFQTENDYNVLVYYRENNDRYDRVIGIGTANSENIIN</sequence>
<accession>A0A255ZRV7</accession>
<gene>
    <name evidence="1" type="ORF">CHU92_03390</name>
</gene>
<name>A0A255ZRV7_9FLAO</name>
<comment type="caution">
    <text evidence="1">The sequence shown here is derived from an EMBL/GenBank/DDBJ whole genome shotgun (WGS) entry which is preliminary data.</text>
</comment>
<organism evidence="1 2">
    <name type="scientific">Flavobacterium cyanobacteriorum</name>
    <dbReference type="NCBI Taxonomy" id="2022802"/>
    <lineage>
        <taxon>Bacteria</taxon>
        <taxon>Pseudomonadati</taxon>
        <taxon>Bacteroidota</taxon>
        <taxon>Flavobacteriia</taxon>
        <taxon>Flavobacteriales</taxon>
        <taxon>Flavobacteriaceae</taxon>
        <taxon>Flavobacterium</taxon>
    </lineage>
</organism>
<dbReference type="Proteomes" id="UP000216605">
    <property type="component" value="Unassembled WGS sequence"/>
</dbReference>
<proteinExistence type="predicted"/>
<protein>
    <submittedName>
        <fullName evidence="1">DUF5103 domain-containing protein</fullName>
    </submittedName>
</protein>